<evidence type="ECO:0000313" key="2">
    <source>
        <dbReference type="EMBL" id="GGA32034.1"/>
    </source>
</evidence>
<proteinExistence type="predicted"/>
<comment type="caution">
    <text evidence="2">The sequence shown here is derived from an EMBL/GenBank/DDBJ whole genome shotgun (WGS) entry which is preliminary data.</text>
</comment>
<name>A0ABQ1FY22_9BACL</name>
<keyword evidence="3" id="KW-1185">Reference proteome</keyword>
<feature type="compositionally biased region" description="Basic residues" evidence="1">
    <location>
        <begin position="51"/>
        <end position="61"/>
    </location>
</feature>
<gene>
    <name evidence="2" type="ORF">GCM10007416_00750</name>
</gene>
<dbReference type="EMBL" id="BMEX01000001">
    <property type="protein sequence ID" value="GGA32034.1"/>
    <property type="molecule type" value="Genomic_DNA"/>
</dbReference>
<sequence>MRNHQEAYNFYVLVRHLRLQPSEYAKLTVLQRAALLVHWNEEQKKQEKAIKRARSGRGRRR</sequence>
<evidence type="ECO:0000256" key="1">
    <source>
        <dbReference type="SAM" id="MobiDB-lite"/>
    </source>
</evidence>
<dbReference type="RefSeq" id="WP_188428663.1">
    <property type="nucleotide sequence ID" value="NZ_BMEX01000001.1"/>
</dbReference>
<accession>A0ABQ1FY22</accession>
<protein>
    <submittedName>
        <fullName evidence="2">Uncharacterized protein</fullName>
    </submittedName>
</protein>
<evidence type="ECO:0000313" key="3">
    <source>
        <dbReference type="Proteomes" id="UP000617979"/>
    </source>
</evidence>
<organism evidence="2 3">
    <name type="scientific">Kroppenstedtia guangzhouensis</name>
    <dbReference type="NCBI Taxonomy" id="1274356"/>
    <lineage>
        <taxon>Bacteria</taxon>
        <taxon>Bacillati</taxon>
        <taxon>Bacillota</taxon>
        <taxon>Bacilli</taxon>
        <taxon>Bacillales</taxon>
        <taxon>Thermoactinomycetaceae</taxon>
        <taxon>Kroppenstedtia</taxon>
    </lineage>
</organism>
<dbReference type="Proteomes" id="UP000617979">
    <property type="component" value="Unassembled WGS sequence"/>
</dbReference>
<reference evidence="3" key="1">
    <citation type="journal article" date="2019" name="Int. J. Syst. Evol. Microbiol.">
        <title>The Global Catalogue of Microorganisms (GCM) 10K type strain sequencing project: providing services to taxonomists for standard genome sequencing and annotation.</title>
        <authorList>
            <consortium name="The Broad Institute Genomics Platform"/>
            <consortium name="The Broad Institute Genome Sequencing Center for Infectious Disease"/>
            <person name="Wu L."/>
            <person name="Ma J."/>
        </authorList>
    </citation>
    <scope>NUCLEOTIDE SEQUENCE [LARGE SCALE GENOMIC DNA]</scope>
    <source>
        <strain evidence="3">CGMCC 1.12404</strain>
    </source>
</reference>
<feature type="region of interest" description="Disordered" evidence="1">
    <location>
        <begin position="42"/>
        <end position="61"/>
    </location>
</feature>